<reference evidence="2 3" key="1">
    <citation type="submission" date="2018-05" db="EMBL/GenBank/DDBJ databases">
        <title>Genomic Encyclopedia of Type Strains, Phase IV (KMG-IV): sequencing the most valuable type-strain genomes for metagenomic binning, comparative biology and taxonomic classification.</title>
        <authorList>
            <person name="Goeker M."/>
        </authorList>
    </citation>
    <scope>NUCLEOTIDE SEQUENCE [LARGE SCALE GENOMIC DNA]</scope>
    <source>
        <strain evidence="2 3">DSM 6986</strain>
    </source>
</reference>
<protein>
    <recommendedName>
        <fullName evidence="4">ASCH domain-containing protein</fullName>
    </recommendedName>
</protein>
<accession>A0A316C209</accession>
<name>A0A316C209_PSESE</name>
<gene>
    <name evidence="2" type="ORF">C7441_11096</name>
</gene>
<evidence type="ECO:0000313" key="2">
    <source>
        <dbReference type="EMBL" id="PWJ81564.1"/>
    </source>
</evidence>
<feature type="region of interest" description="Disordered" evidence="1">
    <location>
        <begin position="143"/>
        <end position="167"/>
    </location>
</feature>
<evidence type="ECO:0000256" key="1">
    <source>
        <dbReference type="SAM" id="MobiDB-lite"/>
    </source>
</evidence>
<dbReference type="EMBL" id="QGGG01000010">
    <property type="protein sequence ID" value="PWJ81564.1"/>
    <property type="molecule type" value="Genomic_DNA"/>
</dbReference>
<comment type="caution">
    <text evidence="2">The sequence shown here is derived from an EMBL/GenBank/DDBJ whole genome shotgun (WGS) entry which is preliminary data.</text>
</comment>
<organism evidence="2 3">
    <name type="scientific">Pseudaminobacter salicylatoxidans</name>
    <dbReference type="NCBI Taxonomy" id="93369"/>
    <lineage>
        <taxon>Bacteria</taxon>
        <taxon>Pseudomonadati</taxon>
        <taxon>Pseudomonadota</taxon>
        <taxon>Alphaproteobacteria</taxon>
        <taxon>Hyphomicrobiales</taxon>
        <taxon>Phyllobacteriaceae</taxon>
        <taxon>Pseudaminobacter</taxon>
    </lineage>
</organism>
<dbReference type="Gene3D" id="2.30.130.30">
    <property type="entry name" value="Hypothetical protein"/>
    <property type="match status" value="1"/>
</dbReference>
<evidence type="ECO:0008006" key="4">
    <source>
        <dbReference type="Google" id="ProtNLM"/>
    </source>
</evidence>
<sequence>MIDLPHFALSVRQPWATALALGWKPVENRSWRKGNPGLHFRGPFAIHASSGMTRDEYEDAAAWFKHCGFTCPPAAELHRGGIVGIATIIDIVTEMDSPWFFGPKGLVVADARSVEFIPVGGRLGFFDWRELLPFAKGDGPVPPAKWMLPQDAKPSRPRPAGSQGSLL</sequence>
<dbReference type="AlphaFoldDB" id="A0A316C209"/>
<dbReference type="InterPro" id="IPR015947">
    <property type="entry name" value="PUA-like_sf"/>
</dbReference>
<evidence type="ECO:0000313" key="3">
    <source>
        <dbReference type="Proteomes" id="UP000245396"/>
    </source>
</evidence>
<keyword evidence="3" id="KW-1185">Reference proteome</keyword>
<proteinExistence type="predicted"/>
<dbReference type="SUPFAM" id="SSF88697">
    <property type="entry name" value="PUA domain-like"/>
    <property type="match status" value="1"/>
</dbReference>
<dbReference type="Proteomes" id="UP000245396">
    <property type="component" value="Unassembled WGS sequence"/>
</dbReference>